<keyword evidence="1" id="KW-0597">Phosphoprotein</keyword>
<dbReference type="InterPro" id="IPR007492">
    <property type="entry name" value="LytTR_DNA-bd_dom"/>
</dbReference>
<dbReference type="PANTHER" id="PTHR37299">
    <property type="entry name" value="TRANSCRIPTIONAL REGULATOR-RELATED"/>
    <property type="match status" value="1"/>
</dbReference>
<dbReference type="Proteomes" id="UP000243525">
    <property type="component" value="Unassembled WGS sequence"/>
</dbReference>
<dbReference type="EMBL" id="QAAD01000007">
    <property type="protein sequence ID" value="PTN08840.1"/>
    <property type="molecule type" value="Genomic_DNA"/>
</dbReference>
<dbReference type="GO" id="GO:0003677">
    <property type="term" value="F:DNA binding"/>
    <property type="evidence" value="ECO:0007669"/>
    <property type="project" value="InterPro"/>
</dbReference>
<feature type="domain" description="Response regulatory" evidence="2">
    <location>
        <begin position="19"/>
        <end position="133"/>
    </location>
</feature>
<dbReference type="GO" id="GO:0000156">
    <property type="term" value="F:phosphorelay response regulator activity"/>
    <property type="evidence" value="ECO:0007669"/>
    <property type="project" value="InterPro"/>
</dbReference>
<evidence type="ECO:0000259" key="2">
    <source>
        <dbReference type="PROSITE" id="PS50110"/>
    </source>
</evidence>
<proteinExistence type="predicted"/>
<dbReference type="PROSITE" id="PS50110">
    <property type="entry name" value="RESPONSE_REGULATORY"/>
    <property type="match status" value="1"/>
</dbReference>
<dbReference type="InterPro" id="IPR001789">
    <property type="entry name" value="Sig_transdc_resp-reg_receiver"/>
</dbReference>
<name>A0A2T5C2E7_9BACT</name>
<protein>
    <submittedName>
        <fullName evidence="4">LytTR family two component transcriptional regulator</fullName>
    </submittedName>
</protein>
<organism evidence="4 5">
    <name type="scientific">Mangrovibacterium marinum</name>
    <dbReference type="NCBI Taxonomy" id="1639118"/>
    <lineage>
        <taxon>Bacteria</taxon>
        <taxon>Pseudomonadati</taxon>
        <taxon>Bacteroidota</taxon>
        <taxon>Bacteroidia</taxon>
        <taxon>Marinilabiliales</taxon>
        <taxon>Prolixibacteraceae</taxon>
        <taxon>Mangrovibacterium</taxon>
    </lineage>
</organism>
<dbReference type="InterPro" id="IPR011006">
    <property type="entry name" value="CheY-like_superfamily"/>
</dbReference>
<reference evidence="4 5" key="1">
    <citation type="submission" date="2018-04" db="EMBL/GenBank/DDBJ databases">
        <title>Genomic Encyclopedia of Archaeal and Bacterial Type Strains, Phase II (KMG-II): from individual species to whole genera.</title>
        <authorList>
            <person name="Goeker M."/>
        </authorList>
    </citation>
    <scope>NUCLEOTIDE SEQUENCE [LARGE SCALE GENOMIC DNA]</scope>
    <source>
        <strain evidence="4 5">DSM 28823</strain>
    </source>
</reference>
<comment type="caution">
    <text evidence="4">The sequence shown here is derived from an EMBL/GenBank/DDBJ whole genome shotgun (WGS) entry which is preliminary data.</text>
</comment>
<accession>A0A2T5C2E7</accession>
<evidence type="ECO:0000313" key="4">
    <source>
        <dbReference type="EMBL" id="PTN08840.1"/>
    </source>
</evidence>
<dbReference type="SMART" id="SM00850">
    <property type="entry name" value="LytTR"/>
    <property type="match status" value="1"/>
</dbReference>
<dbReference type="Pfam" id="PF04397">
    <property type="entry name" value="LytTR"/>
    <property type="match status" value="1"/>
</dbReference>
<feature type="modified residue" description="4-aspartylphosphate" evidence="1">
    <location>
        <position position="70"/>
    </location>
</feature>
<dbReference type="SMART" id="SM00448">
    <property type="entry name" value="REC"/>
    <property type="match status" value="1"/>
</dbReference>
<gene>
    <name evidence="4" type="ORF">C8N47_107202</name>
</gene>
<dbReference type="Pfam" id="PF00072">
    <property type="entry name" value="Response_reg"/>
    <property type="match status" value="1"/>
</dbReference>
<dbReference type="Gene3D" id="2.40.50.1020">
    <property type="entry name" value="LytTr DNA-binding domain"/>
    <property type="match status" value="1"/>
</dbReference>
<dbReference type="AlphaFoldDB" id="A0A2T5C2E7"/>
<sequence>MINLLIGEGKIQSMDQKLTILIVDSEQDDRDILRNFLLEVPIVGRVEEASTTEEALFKFIATNPDIVLLDNLMPGRDGTELIQLFKGKAPNCLTIITSSRKDSAIIAIQNGIYDFILKPADLCHLQERIELFHKQQQASIDKKIQQALSSLEQNPKLRISTTNNHILINPDDIVYIEADGAYSTMYLQNGSKEVANTYLGKLEKILSKEQFFRLSRSTIINLHKLSQVNRVANTCTVVGTNFEVSLSGSRRQIKILCEMDLN</sequence>
<feature type="domain" description="HTH LytTR-type" evidence="3">
    <location>
        <begin position="157"/>
        <end position="259"/>
    </location>
</feature>
<dbReference type="Gene3D" id="3.40.50.2300">
    <property type="match status" value="1"/>
</dbReference>
<dbReference type="PANTHER" id="PTHR37299:SF1">
    <property type="entry name" value="STAGE 0 SPORULATION PROTEIN A HOMOLOG"/>
    <property type="match status" value="1"/>
</dbReference>
<keyword evidence="5" id="KW-1185">Reference proteome</keyword>
<dbReference type="PROSITE" id="PS50930">
    <property type="entry name" value="HTH_LYTTR"/>
    <property type="match status" value="1"/>
</dbReference>
<dbReference type="CDD" id="cd00156">
    <property type="entry name" value="REC"/>
    <property type="match status" value="1"/>
</dbReference>
<dbReference type="SUPFAM" id="SSF52172">
    <property type="entry name" value="CheY-like"/>
    <property type="match status" value="1"/>
</dbReference>
<evidence type="ECO:0000256" key="1">
    <source>
        <dbReference type="PROSITE-ProRule" id="PRU00169"/>
    </source>
</evidence>
<dbReference type="InterPro" id="IPR046947">
    <property type="entry name" value="LytR-like"/>
</dbReference>
<evidence type="ECO:0000313" key="5">
    <source>
        <dbReference type="Proteomes" id="UP000243525"/>
    </source>
</evidence>
<evidence type="ECO:0000259" key="3">
    <source>
        <dbReference type="PROSITE" id="PS50930"/>
    </source>
</evidence>